<dbReference type="Gene3D" id="2.40.230.10">
    <property type="entry name" value="Phospholipase A1"/>
    <property type="match status" value="1"/>
</dbReference>
<accession>A0ABU5YB18</accession>
<evidence type="ECO:0000256" key="20">
    <source>
        <dbReference type="SAM" id="SignalP"/>
    </source>
</evidence>
<comment type="caution">
    <text evidence="21">The sequence shown here is derived from an EMBL/GenBank/DDBJ whole genome shotgun (WGS) entry which is preliminary data.</text>
</comment>
<keyword evidence="17" id="KW-0472">Membrane</keyword>
<keyword evidence="22" id="KW-1185">Reference proteome</keyword>
<evidence type="ECO:0000256" key="3">
    <source>
        <dbReference type="ARBA" id="ARBA00001913"/>
    </source>
</evidence>
<dbReference type="PANTHER" id="PTHR40457:SF1">
    <property type="entry name" value="PHOSPHOLIPASE A1"/>
    <property type="match status" value="1"/>
</dbReference>
<sequence>MKFFPYLFLSCFPLVSAAQTDSLSITGDPLPEVKRSEPADLDKTISKIWELDKEDQRGTFRFLEYKPMYAMPFRLTDKPIEQPVSLNPNRPVPEPRDYQHVEMKFQVSLKAKIMQDAFGKGDVWVAFTQQAYWQMYNGKLSRPFREINYEPELIFTYPMNLSAGHFKFKMLGLSINHQSNGKEAAHSRSWNRIILMGVASWKNSIITARVWRRFSEKPIEDDNPQIEEYIGRSEVTAAIPFRKNVFTLTVRNNLNFNHNRGHAELSWIYPLSRDLRIMLQASHGYGDSLIDYNYKQTVLGVGFTFLNL</sequence>
<evidence type="ECO:0000256" key="16">
    <source>
        <dbReference type="ARBA" id="ARBA00023098"/>
    </source>
</evidence>
<evidence type="ECO:0000256" key="17">
    <source>
        <dbReference type="ARBA" id="ARBA00023136"/>
    </source>
</evidence>
<evidence type="ECO:0000256" key="9">
    <source>
        <dbReference type="ARBA" id="ARBA00022452"/>
    </source>
</evidence>
<comment type="subunit">
    <text evidence="6">Homodimer; dimerization is reversible, and the dimeric form is the active one.</text>
</comment>
<evidence type="ECO:0000256" key="4">
    <source>
        <dbReference type="ARBA" id="ARBA00004571"/>
    </source>
</evidence>
<comment type="subcellular location">
    <subcellularLocation>
        <location evidence="4">Cell outer membrane</location>
        <topology evidence="4">Multi-pass membrane protein</topology>
    </subcellularLocation>
</comment>
<dbReference type="InterPro" id="IPR036541">
    <property type="entry name" value="PLipase_A1_sf"/>
</dbReference>
<comment type="cofactor">
    <cofactor evidence="3">
        <name>Ca(2+)</name>
        <dbReference type="ChEBI" id="CHEBI:29108"/>
    </cofactor>
</comment>
<evidence type="ECO:0000256" key="7">
    <source>
        <dbReference type="ARBA" id="ARBA00013179"/>
    </source>
</evidence>
<evidence type="ECO:0000256" key="14">
    <source>
        <dbReference type="ARBA" id="ARBA00022837"/>
    </source>
</evidence>
<keyword evidence="11" id="KW-0479">Metal-binding</keyword>
<comment type="catalytic activity">
    <reaction evidence="1">
        <text>a 1,2-diacyl-sn-glycero-3-phosphocholine + H2O = a 2-acyl-sn-glycero-3-phosphocholine + a fatty acid + H(+)</text>
        <dbReference type="Rhea" id="RHEA:18689"/>
        <dbReference type="ChEBI" id="CHEBI:15377"/>
        <dbReference type="ChEBI" id="CHEBI:15378"/>
        <dbReference type="ChEBI" id="CHEBI:28868"/>
        <dbReference type="ChEBI" id="CHEBI:57643"/>
        <dbReference type="ChEBI" id="CHEBI:57875"/>
        <dbReference type="EC" id="3.1.1.32"/>
    </reaction>
</comment>
<proteinExistence type="inferred from homology"/>
<keyword evidence="14" id="KW-0106">Calcium</keyword>
<keyword evidence="16" id="KW-0443">Lipid metabolism</keyword>
<feature type="chain" id="PRO_5047102203" description="Phosphatidylcholine 1-acylhydrolase" evidence="20">
    <location>
        <begin position="18"/>
        <end position="308"/>
    </location>
</feature>
<evidence type="ECO:0000256" key="18">
    <source>
        <dbReference type="ARBA" id="ARBA00023237"/>
    </source>
</evidence>
<gene>
    <name evidence="21" type="ORF">VJJ49_04195</name>
</gene>
<evidence type="ECO:0000256" key="19">
    <source>
        <dbReference type="ARBA" id="ARBA00032375"/>
    </source>
</evidence>
<dbReference type="RefSeq" id="WP_323979033.1">
    <property type="nucleotide sequence ID" value="NZ_JAYKBV010000004.1"/>
</dbReference>
<organism evidence="21 22">
    <name type="scientific">Capnocytophaga gingivalis</name>
    <dbReference type="NCBI Taxonomy" id="1017"/>
    <lineage>
        <taxon>Bacteria</taxon>
        <taxon>Pseudomonadati</taxon>
        <taxon>Bacteroidota</taxon>
        <taxon>Flavobacteriia</taxon>
        <taxon>Flavobacteriales</taxon>
        <taxon>Flavobacteriaceae</taxon>
        <taxon>Capnocytophaga</taxon>
    </lineage>
</organism>
<keyword evidence="12 20" id="KW-0732">Signal</keyword>
<dbReference type="Proteomes" id="UP001324270">
    <property type="component" value="Unassembled WGS sequence"/>
</dbReference>
<keyword evidence="13" id="KW-0378">Hydrolase</keyword>
<evidence type="ECO:0000256" key="2">
    <source>
        <dbReference type="ARBA" id="ARBA00001604"/>
    </source>
</evidence>
<dbReference type="PRINTS" id="PR01486">
    <property type="entry name" value="PHPHLIPASEA1"/>
</dbReference>
<keyword evidence="15" id="KW-0442">Lipid degradation</keyword>
<evidence type="ECO:0000256" key="6">
    <source>
        <dbReference type="ARBA" id="ARBA00011702"/>
    </source>
</evidence>
<feature type="signal peptide" evidence="20">
    <location>
        <begin position="1"/>
        <end position="17"/>
    </location>
</feature>
<evidence type="ECO:0000256" key="15">
    <source>
        <dbReference type="ARBA" id="ARBA00022963"/>
    </source>
</evidence>
<evidence type="ECO:0000256" key="12">
    <source>
        <dbReference type="ARBA" id="ARBA00022729"/>
    </source>
</evidence>
<dbReference type="EC" id="3.1.1.32" evidence="7"/>
<evidence type="ECO:0000256" key="11">
    <source>
        <dbReference type="ARBA" id="ARBA00022723"/>
    </source>
</evidence>
<dbReference type="InterPro" id="IPR003187">
    <property type="entry name" value="PLipase_A1"/>
</dbReference>
<keyword evidence="10" id="KW-0812">Transmembrane</keyword>
<keyword evidence="9" id="KW-1134">Transmembrane beta strand</keyword>
<protein>
    <recommendedName>
        <fullName evidence="19">Phosphatidylcholine 1-acylhydrolase</fullName>
        <ecNumber evidence="7">3.1.1.32</ecNumber>
        <ecNumber evidence="8">3.1.1.4</ecNumber>
    </recommendedName>
</protein>
<name>A0ABU5YB18_9FLAO</name>
<dbReference type="PANTHER" id="PTHR40457">
    <property type="entry name" value="PHOSPHOLIPASE A1"/>
    <property type="match status" value="1"/>
</dbReference>
<evidence type="ECO:0000256" key="10">
    <source>
        <dbReference type="ARBA" id="ARBA00022692"/>
    </source>
</evidence>
<evidence type="ECO:0000256" key="5">
    <source>
        <dbReference type="ARBA" id="ARBA00010525"/>
    </source>
</evidence>
<reference evidence="21 22" key="1">
    <citation type="submission" date="2023-12" db="EMBL/GenBank/DDBJ databases">
        <title>Genomic sequences of Capnocytophaga and Parvimonas strains.</title>
        <authorList>
            <person name="Watt R.M."/>
            <person name="Wang M."/>
            <person name="Yang T."/>
            <person name="Tong W.M."/>
        </authorList>
    </citation>
    <scope>NUCLEOTIDE SEQUENCE [LARGE SCALE GENOMIC DNA]</scope>
    <source>
        <strain evidence="21 22">CCUG 13156</strain>
    </source>
</reference>
<dbReference type="EMBL" id="JAYKBV010000004">
    <property type="protein sequence ID" value="MEB3039893.1"/>
    <property type="molecule type" value="Genomic_DNA"/>
</dbReference>
<dbReference type="Pfam" id="PF02253">
    <property type="entry name" value="PLA1"/>
    <property type="match status" value="1"/>
</dbReference>
<evidence type="ECO:0000256" key="13">
    <source>
        <dbReference type="ARBA" id="ARBA00022801"/>
    </source>
</evidence>
<comment type="similarity">
    <text evidence="5">Belongs to the phospholipase A1 family.</text>
</comment>
<evidence type="ECO:0000313" key="22">
    <source>
        <dbReference type="Proteomes" id="UP001324270"/>
    </source>
</evidence>
<dbReference type="EC" id="3.1.1.4" evidence="8"/>
<keyword evidence="18" id="KW-0998">Cell outer membrane</keyword>
<evidence type="ECO:0000256" key="1">
    <source>
        <dbReference type="ARBA" id="ARBA00000111"/>
    </source>
</evidence>
<evidence type="ECO:0000256" key="8">
    <source>
        <dbReference type="ARBA" id="ARBA00013278"/>
    </source>
</evidence>
<comment type="catalytic activity">
    <reaction evidence="2">
        <text>a 1,2-diacyl-sn-glycero-3-phosphocholine + H2O = a 1-acyl-sn-glycero-3-phosphocholine + a fatty acid + H(+)</text>
        <dbReference type="Rhea" id="RHEA:15801"/>
        <dbReference type="ChEBI" id="CHEBI:15377"/>
        <dbReference type="ChEBI" id="CHEBI:15378"/>
        <dbReference type="ChEBI" id="CHEBI:28868"/>
        <dbReference type="ChEBI" id="CHEBI:57643"/>
        <dbReference type="ChEBI" id="CHEBI:58168"/>
        <dbReference type="EC" id="3.1.1.4"/>
    </reaction>
</comment>
<evidence type="ECO:0000313" key="21">
    <source>
        <dbReference type="EMBL" id="MEB3039893.1"/>
    </source>
</evidence>
<dbReference type="SUPFAM" id="SSF56931">
    <property type="entry name" value="Outer membrane phospholipase A (OMPLA)"/>
    <property type="match status" value="1"/>
</dbReference>